<dbReference type="EC" id="3.1.3.5" evidence="3"/>
<reference evidence="7 8" key="1">
    <citation type="journal article" date="2014" name="Nature">
        <title>An environmental bacterial taxon with a large and distinct metabolic repertoire.</title>
        <authorList>
            <person name="Wilson M.C."/>
            <person name="Mori T."/>
            <person name="Ruckert C."/>
            <person name="Uria A.R."/>
            <person name="Helf M.J."/>
            <person name="Takada K."/>
            <person name="Gernert C."/>
            <person name="Steffens U.A."/>
            <person name="Heycke N."/>
            <person name="Schmitt S."/>
            <person name="Rinke C."/>
            <person name="Helfrich E.J."/>
            <person name="Brachmann A.O."/>
            <person name="Gurgui C."/>
            <person name="Wakimoto T."/>
            <person name="Kracht M."/>
            <person name="Crusemann M."/>
            <person name="Hentschel U."/>
            <person name="Abe I."/>
            <person name="Matsunaga S."/>
            <person name="Kalinowski J."/>
            <person name="Takeyama H."/>
            <person name="Piel J."/>
        </authorList>
    </citation>
    <scope>NUCLEOTIDE SEQUENCE [LARGE SCALE GENOMIC DNA]</scope>
    <source>
        <strain evidence="8">TSY1</strain>
    </source>
</reference>
<evidence type="ECO:0000256" key="5">
    <source>
        <dbReference type="ARBA" id="ARBA00022801"/>
    </source>
</evidence>
<dbReference type="Pfam" id="PF01975">
    <property type="entry name" value="SurE"/>
    <property type="match status" value="1"/>
</dbReference>
<dbReference type="InterPro" id="IPR036523">
    <property type="entry name" value="SurE-like_sf"/>
</dbReference>
<protein>
    <recommendedName>
        <fullName evidence="3">5'-nucleotidase</fullName>
        <ecNumber evidence="3">3.1.3.5</ecNumber>
    </recommendedName>
</protein>
<dbReference type="NCBIfam" id="TIGR00087">
    <property type="entry name" value="surE"/>
    <property type="match status" value="1"/>
</dbReference>
<dbReference type="InterPro" id="IPR030048">
    <property type="entry name" value="SurE"/>
</dbReference>
<evidence type="ECO:0000313" key="7">
    <source>
        <dbReference type="EMBL" id="ETX01785.1"/>
    </source>
</evidence>
<evidence type="ECO:0000256" key="2">
    <source>
        <dbReference type="ARBA" id="ARBA00011062"/>
    </source>
</evidence>
<dbReference type="PANTHER" id="PTHR30457">
    <property type="entry name" value="5'-NUCLEOTIDASE SURE"/>
    <property type="match status" value="1"/>
</dbReference>
<keyword evidence="8" id="KW-1185">Reference proteome</keyword>
<dbReference type="Gene3D" id="3.40.1210.10">
    <property type="entry name" value="Survival protein SurE-like phosphatase/nucleotidase"/>
    <property type="match status" value="1"/>
</dbReference>
<name>W4LV84_ENTF1</name>
<dbReference type="AlphaFoldDB" id="W4LV84"/>
<feature type="domain" description="Survival protein SurE-like phosphatase/nucleotidase" evidence="6">
    <location>
        <begin position="3"/>
        <end position="204"/>
    </location>
</feature>
<dbReference type="SUPFAM" id="SSF64167">
    <property type="entry name" value="SurE-like"/>
    <property type="match status" value="1"/>
</dbReference>
<dbReference type="EMBL" id="AZHW01000201">
    <property type="protein sequence ID" value="ETX01785.1"/>
    <property type="molecule type" value="Genomic_DNA"/>
</dbReference>
<evidence type="ECO:0000256" key="4">
    <source>
        <dbReference type="ARBA" id="ARBA00022723"/>
    </source>
</evidence>
<evidence type="ECO:0000256" key="1">
    <source>
        <dbReference type="ARBA" id="ARBA00000815"/>
    </source>
</evidence>
<comment type="caution">
    <text evidence="7">The sequence shown here is derived from an EMBL/GenBank/DDBJ whole genome shotgun (WGS) entry which is preliminary data.</text>
</comment>
<organism evidence="7 8">
    <name type="scientific">Entotheonella factor</name>
    <dbReference type="NCBI Taxonomy" id="1429438"/>
    <lineage>
        <taxon>Bacteria</taxon>
        <taxon>Pseudomonadati</taxon>
        <taxon>Nitrospinota/Tectimicrobiota group</taxon>
        <taxon>Candidatus Tectimicrobiota</taxon>
        <taxon>Candidatus Entotheonellia</taxon>
        <taxon>Candidatus Entotheonellales</taxon>
        <taxon>Candidatus Entotheonellaceae</taxon>
        <taxon>Candidatus Entotheonella</taxon>
    </lineage>
</organism>
<dbReference type="GO" id="GO:0046872">
    <property type="term" value="F:metal ion binding"/>
    <property type="evidence" value="ECO:0007669"/>
    <property type="project" value="UniProtKB-KW"/>
</dbReference>
<comment type="catalytic activity">
    <reaction evidence="1">
        <text>a ribonucleoside 5'-phosphate + H2O = a ribonucleoside + phosphate</text>
        <dbReference type="Rhea" id="RHEA:12484"/>
        <dbReference type="ChEBI" id="CHEBI:15377"/>
        <dbReference type="ChEBI" id="CHEBI:18254"/>
        <dbReference type="ChEBI" id="CHEBI:43474"/>
        <dbReference type="ChEBI" id="CHEBI:58043"/>
        <dbReference type="EC" id="3.1.3.5"/>
    </reaction>
</comment>
<gene>
    <name evidence="7" type="ORF">ETSY1_06030</name>
</gene>
<dbReference type="PATRIC" id="fig|1429438.4.peg.1339"/>
<dbReference type="InterPro" id="IPR002828">
    <property type="entry name" value="SurE-like_Pase/nucleotidase"/>
</dbReference>
<evidence type="ECO:0000313" key="8">
    <source>
        <dbReference type="Proteomes" id="UP000019141"/>
    </source>
</evidence>
<dbReference type="HOGENOM" id="CLU_045192_1_3_7"/>
<evidence type="ECO:0000259" key="6">
    <source>
        <dbReference type="Pfam" id="PF01975"/>
    </source>
</evidence>
<sequence>MNILLTNDDSHASPLFRFAIDILKPLGQVTIVVPKEEQSWTGKSMSRFKPLVLDEIRLQDDAAYCLDGTPADCANVGVYHTCEQRPDLVVSGINIGLNTGLSFFFSSGTIGACLEANIAGVPAIALSQSLEREVFQYWVEHREMPEDTVVRLREQTVELLGHVFEKLFAREDFFSQPVTWNVNLPYAPAPDWEIVPTVLGQTMYGSCFNKVGDQFRHGLGLTEPDSRANADGKVLRQGHVSITCIDMRTFAQQAVPL</sequence>
<keyword evidence="4" id="KW-0479">Metal-binding</keyword>
<dbReference type="GO" id="GO:0008253">
    <property type="term" value="F:5'-nucleotidase activity"/>
    <property type="evidence" value="ECO:0007669"/>
    <property type="project" value="UniProtKB-EC"/>
</dbReference>
<dbReference type="Proteomes" id="UP000019141">
    <property type="component" value="Unassembled WGS sequence"/>
</dbReference>
<comment type="similarity">
    <text evidence="2">Belongs to the SurE nucleotidase family.</text>
</comment>
<keyword evidence="5" id="KW-0378">Hydrolase</keyword>
<evidence type="ECO:0000256" key="3">
    <source>
        <dbReference type="ARBA" id="ARBA00012643"/>
    </source>
</evidence>
<dbReference type="PANTHER" id="PTHR30457:SF23">
    <property type="entry name" value="PHOSPHATASE, PUTATIVE (AFU_ORTHOLOGUE AFUA_1G03660)-RELATED"/>
    <property type="match status" value="1"/>
</dbReference>
<accession>W4LV84</accession>
<proteinExistence type="inferred from homology"/>